<gene>
    <name evidence="2" type="ORF">CMUS01_13366</name>
</gene>
<name>A0A8H6JD37_9PEZI</name>
<reference evidence="2" key="1">
    <citation type="journal article" date="2020" name="Phytopathology">
        <title>Genome Sequence Resources of Colletotrichum truncatum, C. plurivorum, C. musicola, and C. sojae: Four Species Pathogenic to Soybean (Glycine max).</title>
        <authorList>
            <person name="Rogerio F."/>
            <person name="Boufleur T.R."/>
            <person name="Ciampi-Guillardi M."/>
            <person name="Sukno S.A."/>
            <person name="Thon M.R."/>
            <person name="Massola Junior N.S."/>
            <person name="Baroncelli R."/>
        </authorList>
    </citation>
    <scope>NUCLEOTIDE SEQUENCE</scope>
    <source>
        <strain evidence="2">LFN0074</strain>
    </source>
</reference>
<dbReference type="AlphaFoldDB" id="A0A8H6JD37"/>
<evidence type="ECO:0000313" key="2">
    <source>
        <dbReference type="EMBL" id="KAF6810909.1"/>
    </source>
</evidence>
<feature type="compositionally biased region" description="Basic and acidic residues" evidence="1">
    <location>
        <begin position="21"/>
        <end position="46"/>
    </location>
</feature>
<keyword evidence="3" id="KW-1185">Reference proteome</keyword>
<feature type="region of interest" description="Disordered" evidence="1">
    <location>
        <begin position="1"/>
        <end position="74"/>
    </location>
</feature>
<evidence type="ECO:0000313" key="3">
    <source>
        <dbReference type="Proteomes" id="UP000639643"/>
    </source>
</evidence>
<evidence type="ECO:0000256" key="1">
    <source>
        <dbReference type="SAM" id="MobiDB-lite"/>
    </source>
</evidence>
<dbReference type="Proteomes" id="UP000639643">
    <property type="component" value="Unassembled WGS sequence"/>
</dbReference>
<feature type="region of interest" description="Disordered" evidence="1">
    <location>
        <begin position="92"/>
        <end position="118"/>
    </location>
</feature>
<proteinExistence type="predicted"/>
<accession>A0A8H6JD37</accession>
<organism evidence="2 3">
    <name type="scientific">Colletotrichum musicola</name>
    <dbReference type="NCBI Taxonomy" id="2175873"/>
    <lineage>
        <taxon>Eukaryota</taxon>
        <taxon>Fungi</taxon>
        <taxon>Dikarya</taxon>
        <taxon>Ascomycota</taxon>
        <taxon>Pezizomycotina</taxon>
        <taxon>Sordariomycetes</taxon>
        <taxon>Hypocreomycetidae</taxon>
        <taxon>Glomerellales</taxon>
        <taxon>Glomerellaceae</taxon>
        <taxon>Colletotrichum</taxon>
        <taxon>Colletotrichum orchidearum species complex</taxon>
    </lineage>
</organism>
<dbReference type="EMBL" id="WIGM01000834">
    <property type="protein sequence ID" value="KAF6810909.1"/>
    <property type="molecule type" value="Genomic_DNA"/>
</dbReference>
<protein>
    <submittedName>
        <fullName evidence="2">Uncharacterized protein</fullName>
    </submittedName>
</protein>
<sequence>MDGRALSDSPYLSWGGGPRATDLHEPGHASRAHVQRERSGKMEKNGQGHHPTVGSFSTGDRMRPGAACAHRESPVARKRSLIVIESGIAGGWMSPLGAPPGGATTKRSPISPIPVIKP</sequence>
<comment type="caution">
    <text evidence="2">The sequence shown here is derived from an EMBL/GenBank/DDBJ whole genome shotgun (WGS) entry which is preliminary data.</text>
</comment>